<feature type="region of interest" description="Disordered" evidence="1">
    <location>
        <begin position="26"/>
        <end position="56"/>
    </location>
</feature>
<name>G4YFK3_PHYSP</name>
<dbReference type="GeneID" id="20644538"/>
<proteinExistence type="predicted"/>
<organism evidence="2 3">
    <name type="scientific">Phytophthora sojae (strain P6497)</name>
    <name type="common">Soybean stem and root rot agent</name>
    <name type="synonym">Phytophthora megasperma f. sp. glycines</name>
    <dbReference type="NCBI Taxonomy" id="1094619"/>
    <lineage>
        <taxon>Eukaryota</taxon>
        <taxon>Sar</taxon>
        <taxon>Stramenopiles</taxon>
        <taxon>Oomycota</taxon>
        <taxon>Peronosporomycetes</taxon>
        <taxon>Peronosporales</taxon>
        <taxon>Peronosporaceae</taxon>
        <taxon>Phytophthora</taxon>
    </lineage>
</organism>
<dbReference type="InParanoid" id="G4YFK3"/>
<reference evidence="2 3" key="1">
    <citation type="journal article" date="2006" name="Science">
        <title>Phytophthora genome sequences uncover evolutionary origins and mechanisms of pathogenesis.</title>
        <authorList>
            <person name="Tyler B.M."/>
            <person name="Tripathy S."/>
            <person name="Zhang X."/>
            <person name="Dehal P."/>
            <person name="Jiang R.H."/>
            <person name="Aerts A."/>
            <person name="Arredondo F.D."/>
            <person name="Baxter L."/>
            <person name="Bensasson D."/>
            <person name="Beynon J.L."/>
            <person name="Chapman J."/>
            <person name="Damasceno C.M."/>
            <person name="Dorrance A.E."/>
            <person name="Dou D."/>
            <person name="Dickerman A.W."/>
            <person name="Dubchak I.L."/>
            <person name="Garbelotto M."/>
            <person name="Gijzen M."/>
            <person name="Gordon S.G."/>
            <person name="Govers F."/>
            <person name="Grunwald N.J."/>
            <person name="Huang W."/>
            <person name="Ivors K.L."/>
            <person name="Jones R.W."/>
            <person name="Kamoun S."/>
            <person name="Krampis K."/>
            <person name="Lamour K.H."/>
            <person name="Lee M.K."/>
            <person name="McDonald W.H."/>
            <person name="Medina M."/>
            <person name="Meijer H.J."/>
            <person name="Nordberg E.K."/>
            <person name="Maclean D.J."/>
            <person name="Ospina-Giraldo M.D."/>
            <person name="Morris P.F."/>
            <person name="Phuntumart V."/>
            <person name="Putnam N.H."/>
            <person name="Rash S."/>
            <person name="Rose J.K."/>
            <person name="Sakihama Y."/>
            <person name="Salamov A.A."/>
            <person name="Savidor A."/>
            <person name="Scheuring C.F."/>
            <person name="Smith B.M."/>
            <person name="Sobral B.W."/>
            <person name="Terry A."/>
            <person name="Torto-Alalibo T.A."/>
            <person name="Win J."/>
            <person name="Xu Z."/>
            <person name="Zhang H."/>
            <person name="Grigoriev I.V."/>
            <person name="Rokhsar D.S."/>
            <person name="Boore J.L."/>
        </authorList>
    </citation>
    <scope>NUCLEOTIDE SEQUENCE [LARGE SCALE GENOMIC DNA]</scope>
    <source>
        <strain evidence="2 3">P6497</strain>
    </source>
</reference>
<evidence type="ECO:0000313" key="3">
    <source>
        <dbReference type="Proteomes" id="UP000002640"/>
    </source>
</evidence>
<sequence length="56" mass="6141">MAITSGCLTSPSYSLYANGGTSFKFIEDDENDETKGSTPRNNNDEHTADMDYADSR</sequence>
<feature type="compositionally biased region" description="Basic and acidic residues" evidence="1">
    <location>
        <begin position="42"/>
        <end position="56"/>
    </location>
</feature>
<dbReference type="EMBL" id="JH159151">
    <property type="protein sequence ID" value="EGZ26988.1"/>
    <property type="molecule type" value="Genomic_DNA"/>
</dbReference>
<gene>
    <name evidence="2" type="ORF">PHYSODRAFT_320844</name>
</gene>
<keyword evidence="3" id="KW-1185">Reference proteome</keyword>
<evidence type="ECO:0000256" key="1">
    <source>
        <dbReference type="SAM" id="MobiDB-lite"/>
    </source>
</evidence>
<accession>G4YFK3</accession>
<dbReference type="KEGG" id="psoj:PHYSODRAFT_320844"/>
<dbReference type="RefSeq" id="XP_009514263.1">
    <property type="nucleotide sequence ID" value="XM_009515968.1"/>
</dbReference>
<protein>
    <submittedName>
        <fullName evidence="2">Uncharacterized protein</fullName>
    </submittedName>
</protein>
<dbReference type="Proteomes" id="UP000002640">
    <property type="component" value="Unassembled WGS sequence"/>
</dbReference>
<evidence type="ECO:0000313" key="2">
    <source>
        <dbReference type="EMBL" id="EGZ26988.1"/>
    </source>
</evidence>
<dbReference type="AlphaFoldDB" id="G4YFK3"/>